<sequence length="105" mass="11918">MNHRLQGRIHQKPEAQIDHFHISFICKTAEHHSSLTKLGKPIKMKHQEHLPSLFTSQSHQSLNGVKQLVKCPPESLCLQMIGLLFFKSDCGCFIQSPSTSNANWV</sequence>
<reference evidence="1" key="2">
    <citation type="submission" date="2020-07" db="EMBL/GenBank/DDBJ databases">
        <authorList>
            <person name="Vera ALvarez R."/>
            <person name="Arias-Moreno D.M."/>
            <person name="Jimenez-Jacinto V."/>
            <person name="Jimenez-Bremont J.F."/>
            <person name="Swaminathan K."/>
            <person name="Moose S.P."/>
            <person name="Guerrero-Gonzalez M.L."/>
            <person name="Marino-Ramirez L."/>
            <person name="Landsman D."/>
            <person name="Rodriguez-Kessler M."/>
            <person name="Delgado-Sanchez P."/>
        </authorList>
    </citation>
    <scope>NUCLEOTIDE SEQUENCE</scope>
    <source>
        <tissue evidence="1">Cladode</tissue>
    </source>
</reference>
<protein>
    <submittedName>
        <fullName evidence="1">Uncharacterized protein</fullName>
    </submittedName>
</protein>
<evidence type="ECO:0000313" key="1">
    <source>
        <dbReference type="EMBL" id="MBA4624137.1"/>
    </source>
</evidence>
<proteinExistence type="predicted"/>
<organism evidence="1">
    <name type="scientific">Opuntia streptacantha</name>
    <name type="common">Prickly pear cactus</name>
    <name type="synonym">Opuntia cardona</name>
    <dbReference type="NCBI Taxonomy" id="393608"/>
    <lineage>
        <taxon>Eukaryota</taxon>
        <taxon>Viridiplantae</taxon>
        <taxon>Streptophyta</taxon>
        <taxon>Embryophyta</taxon>
        <taxon>Tracheophyta</taxon>
        <taxon>Spermatophyta</taxon>
        <taxon>Magnoliopsida</taxon>
        <taxon>eudicotyledons</taxon>
        <taxon>Gunneridae</taxon>
        <taxon>Pentapetalae</taxon>
        <taxon>Caryophyllales</taxon>
        <taxon>Cactineae</taxon>
        <taxon>Cactaceae</taxon>
        <taxon>Opuntioideae</taxon>
        <taxon>Opuntia</taxon>
    </lineage>
</organism>
<accession>A0A7C8YQK3</accession>
<dbReference type="EMBL" id="GISG01046416">
    <property type="protein sequence ID" value="MBA4624137.1"/>
    <property type="molecule type" value="Transcribed_RNA"/>
</dbReference>
<dbReference type="AlphaFoldDB" id="A0A7C8YQK3"/>
<name>A0A7C8YQK3_OPUST</name>
<reference evidence="1" key="1">
    <citation type="journal article" date="2013" name="J. Plant Res.">
        <title>Effect of fungi and light on seed germination of three Opuntia species from semiarid lands of central Mexico.</title>
        <authorList>
            <person name="Delgado-Sanchez P."/>
            <person name="Jimenez-Bremont J.F."/>
            <person name="Guerrero-Gonzalez Mde L."/>
            <person name="Flores J."/>
        </authorList>
    </citation>
    <scope>NUCLEOTIDE SEQUENCE</scope>
    <source>
        <tissue evidence="1">Cladode</tissue>
    </source>
</reference>